<dbReference type="HOGENOM" id="CLU_1970238_0_0_1"/>
<gene>
    <name evidence="1" type="ORF">PAN0_019c5781</name>
</gene>
<dbReference type="AlphaFoldDB" id="A0A081CLK7"/>
<dbReference type="EMBL" id="DF830086">
    <property type="protein sequence ID" value="GAK67553.1"/>
    <property type="molecule type" value="Genomic_DNA"/>
</dbReference>
<proteinExistence type="predicted"/>
<keyword evidence="2" id="KW-1185">Reference proteome</keyword>
<name>A0A081CLK7_PSEA2</name>
<evidence type="ECO:0000313" key="1">
    <source>
        <dbReference type="EMBL" id="GAK67553.1"/>
    </source>
</evidence>
<accession>A0A081CLK7</accession>
<dbReference type="Proteomes" id="UP000053758">
    <property type="component" value="Unassembled WGS sequence"/>
</dbReference>
<protein>
    <submittedName>
        <fullName evidence="1">Uncharacterized protein</fullName>
    </submittedName>
</protein>
<dbReference type="GeneID" id="26306578"/>
<sequence>MCKVANVGWPPTLPHGSTLIRFCSVHCCGAPSVLPLHRALAPLRIGLADPSPLRPPFRPASSLAHSTIFSRPSQALRIWHPRQDHLVSSAAGAPSLSISAYAASDIHAHPPRPAAISDRDLHVKPPT</sequence>
<reference evidence="1" key="1">
    <citation type="submission" date="2014-07" db="EMBL/GenBank/DDBJ databases">
        <title>Draft genome sequence of the yeast Pseudozyma antarctica JCM 10317 known as a producer of lipase B which used in a wide range of industrial applications.</title>
        <authorList>
            <person name="Morita T."/>
            <person name="Saika A."/>
            <person name="Koike H."/>
        </authorList>
    </citation>
    <scope>NUCLEOTIDE SEQUENCE</scope>
    <source>
        <strain evidence="1">JCM 10317</strain>
    </source>
</reference>
<evidence type="ECO:0000313" key="2">
    <source>
        <dbReference type="Proteomes" id="UP000053758"/>
    </source>
</evidence>
<organism evidence="1">
    <name type="scientific">Pseudozyma antarctica</name>
    <name type="common">Yeast</name>
    <name type="synonym">Candida antarctica</name>
    <dbReference type="NCBI Taxonomy" id="84753"/>
    <lineage>
        <taxon>Eukaryota</taxon>
        <taxon>Fungi</taxon>
        <taxon>Dikarya</taxon>
        <taxon>Basidiomycota</taxon>
        <taxon>Ustilaginomycotina</taxon>
        <taxon>Ustilaginomycetes</taxon>
        <taxon>Ustilaginales</taxon>
        <taxon>Ustilaginaceae</taxon>
        <taxon>Moesziomyces</taxon>
    </lineage>
</organism>
<dbReference type="RefSeq" id="XP_014654201.1">
    <property type="nucleotide sequence ID" value="XM_014798715.1"/>
</dbReference>